<dbReference type="SUPFAM" id="SSF52540">
    <property type="entry name" value="P-loop containing nucleoside triphosphate hydrolases"/>
    <property type="match status" value="1"/>
</dbReference>
<evidence type="ECO:0000256" key="2">
    <source>
        <dbReference type="ARBA" id="ARBA00023175"/>
    </source>
</evidence>
<dbReference type="InterPro" id="IPR001752">
    <property type="entry name" value="Kinesin_motor_dom"/>
</dbReference>
<dbReference type="Gene3D" id="3.40.850.10">
    <property type="entry name" value="Kinesin motor domain"/>
    <property type="match status" value="1"/>
</dbReference>
<dbReference type="SMART" id="SM00129">
    <property type="entry name" value="KISc"/>
    <property type="match status" value="1"/>
</dbReference>
<dbReference type="Proteomes" id="UP001295684">
    <property type="component" value="Unassembled WGS sequence"/>
</dbReference>
<comment type="similarity">
    <text evidence="3">Belongs to the TRAFAC class myosin-kinesin ATPase superfamily. Kinesin family.</text>
</comment>
<keyword evidence="3" id="KW-0067">ATP-binding</keyword>
<evidence type="ECO:0000313" key="6">
    <source>
        <dbReference type="EMBL" id="CAI2383817.1"/>
    </source>
</evidence>
<feature type="domain" description="Kinesin motor" evidence="5">
    <location>
        <begin position="33"/>
        <end position="178"/>
    </location>
</feature>
<dbReference type="GO" id="GO:0005524">
    <property type="term" value="F:ATP binding"/>
    <property type="evidence" value="ECO:0007669"/>
    <property type="project" value="UniProtKB-UniRule"/>
</dbReference>
<keyword evidence="3" id="KW-0547">Nucleotide-binding</keyword>
<gene>
    <name evidence="6" type="ORF">ECRASSUSDP1_LOCUS25329</name>
</gene>
<evidence type="ECO:0000259" key="5">
    <source>
        <dbReference type="PROSITE" id="PS50067"/>
    </source>
</evidence>
<evidence type="ECO:0000256" key="1">
    <source>
        <dbReference type="ARBA" id="ARBA00023054"/>
    </source>
</evidence>
<name>A0AAD1Y360_EUPCR</name>
<dbReference type="AlphaFoldDB" id="A0AAD1Y360"/>
<dbReference type="PROSITE" id="PS50067">
    <property type="entry name" value="KINESIN_MOTOR_2"/>
    <property type="match status" value="1"/>
</dbReference>
<reference evidence="6" key="1">
    <citation type="submission" date="2023-07" db="EMBL/GenBank/DDBJ databases">
        <authorList>
            <consortium name="AG Swart"/>
            <person name="Singh M."/>
            <person name="Singh A."/>
            <person name="Seah K."/>
            <person name="Emmerich C."/>
        </authorList>
    </citation>
    <scope>NUCLEOTIDE SEQUENCE</scope>
    <source>
        <strain evidence="6">DP1</strain>
    </source>
</reference>
<feature type="binding site" evidence="3">
    <location>
        <begin position="120"/>
        <end position="127"/>
    </location>
    <ligand>
        <name>ATP</name>
        <dbReference type="ChEBI" id="CHEBI:30616"/>
    </ligand>
</feature>
<feature type="region of interest" description="Disordered" evidence="4">
    <location>
        <begin position="1"/>
        <end position="28"/>
    </location>
</feature>
<keyword evidence="7" id="KW-1185">Reference proteome</keyword>
<dbReference type="PANTHER" id="PTHR47968">
    <property type="entry name" value="CENTROMERE PROTEIN E"/>
    <property type="match status" value="1"/>
</dbReference>
<protein>
    <recommendedName>
        <fullName evidence="5">Kinesin motor domain-containing protein</fullName>
    </recommendedName>
</protein>
<evidence type="ECO:0000256" key="4">
    <source>
        <dbReference type="SAM" id="MobiDB-lite"/>
    </source>
</evidence>
<dbReference type="InterPro" id="IPR036961">
    <property type="entry name" value="Kinesin_motor_dom_sf"/>
</dbReference>
<keyword evidence="1" id="KW-0175">Coiled coil</keyword>
<sequence>MSGKEEAKSGIKRKNTGKGGHDDKHSAPSGQGNICVVCRFRPLNQNELNHGGSNVCADFHPNKKSVTIVTEGDGVTNKNEFTFDRVFDINSSQIEVYNQAAKPIIESVMEGFNGTVFAYGQTGSGKTFTMQGPDIEDIESQGIVPRMVRTVFNRIENSSENIEFTVKVSMMEIYMEKV</sequence>
<organism evidence="6 7">
    <name type="scientific">Euplotes crassus</name>
    <dbReference type="NCBI Taxonomy" id="5936"/>
    <lineage>
        <taxon>Eukaryota</taxon>
        <taxon>Sar</taxon>
        <taxon>Alveolata</taxon>
        <taxon>Ciliophora</taxon>
        <taxon>Intramacronucleata</taxon>
        <taxon>Spirotrichea</taxon>
        <taxon>Hypotrichia</taxon>
        <taxon>Euplotida</taxon>
        <taxon>Euplotidae</taxon>
        <taxon>Moneuplotes</taxon>
    </lineage>
</organism>
<keyword evidence="2 3" id="KW-0505">Motor protein</keyword>
<dbReference type="GO" id="GO:0003777">
    <property type="term" value="F:microtubule motor activity"/>
    <property type="evidence" value="ECO:0007669"/>
    <property type="project" value="InterPro"/>
</dbReference>
<accession>A0AAD1Y360</accession>
<dbReference type="PANTHER" id="PTHR47968:SF75">
    <property type="entry name" value="CENTROMERE-ASSOCIATED PROTEIN E"/>
    <property type="match status" value="1"/>
</dbReference>
<evidence type="ECO:0000313" key="7">
    <source>
        <dbReference type="Proteomes" id="UP001295684"/>
    </source>
</evidence>
<evidence type="ECO:0000256" key="3">
    <source>
        <dbReference type="PROSITE-ProRule" id="PRU00283"/>
    </source>
</evidence>
<dbReference type="GO" id="GO:0008017">
    <property type="term" value="F:microtubule binding"/>
    <property type="evidence" value="ECO:0007669"/>
    <property type="project" value="InterPro"/>
</dbReference>
<dbReference type="InterPro" id="IPR027417">
    <property type="entry name" value="P-loop_NTPase"/>
</dbReference>
<proteinExistence type="inferred from homology"/>
<dbReference type="InterPro" id="IPR027640">
    <property type="entry name" value="Kinesin-like_fam"/>
</dbReference>
<dbReference type="GO" id="GO:0007018">
    <property type="term" value="P:microtubule-based movement"/>
    <property type="evidence" value="ECO:0007669"/>
    <property type="project" value="InterPro"/>
</dbReference>
<comment type="caution">
    <text evidence="6">The sequence shown here is derived from an EMBL/GenBank/DDBJ whole genome shotgun (WGS) entry which is preliminary data.</text>
</comment>
<dbReference type="EMBL" id="CAMPGE010026122">
    <property type="protein sequence ID" value="CAI2383817.1"/>
    <property type="molecule type" value="Genomic_DNA"/>
</dbReference>
<dbReference type="Pfam" id="PF00225">
    <property type="entry name" value="Kinesin"/>
    <property type="match status" value="1"/>
</dbReference>